<protein>
    <submittedName>
        <fullName evidence="2">Uncharacterized protein</fullName>
    </submittedName>
</protein>
<reference evidence="2" key="1">
    <citation type="submission" date="2022-11" db="UniProtKB">
        <authorList>
            <consortium name="WormBaseParasite"/>
        </authorList>
    </citation>
    <scope>IDENTIFICATION</scope>
</reference>
<dbReference type="Proteomes" id="UP000887565">
    <property type="component" value="Unplaced"/>
</dbReference>
<keyword evidence="1" id="KW-1185">Reference proteome</keyword>
<evidence type="ECO:0000313" key="1">
    <source>
        <dbReference type="Proteomes" id="UP000887565"/>
    </source>
</evidence>
<dbReference type="AlphaFoldDB" id="A0A915HUI2"/>
<name>A0A915HUI2_ROMCU</name>
<proteinExistence type="predicted"/>
<dbReference type="WBParaSite" id="nRc.2.0.1.t05554-RA">
    <property type="protein sequence ID" value="nRc.2.0.1.t05554-RA"/>
    <property type="gene ID" value="nRc.2.0.1.g05554"/>
</dbReference>
<organism evidence="1 2">
    <name type="scientific">Romanomermis culicivorax</name>
    <name type="common">Nematode worm</name>
    <dbReference type="NCBI Taxonomy" id="13658"/>
    <lineage>
        <taxon>Eukaryota</taxon>
        <taxon>Metazoa</taxon>
        <taxon>Ecdysozoa</taxon>
        <taxon>Nematoda</taxon>
        <taxon>Enoplea</taxon>
        <taxon>Dorylaimia</taxon>
        <taxon>Mermithida</taxon>
        <taxon>Mermithoidea</taxon>
        <taxon>Mermithidae</taxon>
        <taxon>Romanomermis</taxon>
    </lineage>
</organism>
<evidence type="ECO:0000313" key="2">
    <source>
        <dbReference type="WBParaSite" id="nRc.2.0.1.t05554-RA"/>
    </source>
</evidence>
<sequence>MIKINHRIDQSACNYLRGQSIARAAVRHIICIYRLIAKQRTENVMIVVLQDILQSIASDIKASQINQVTREKPSRRFSVTHSAAASYKCTFRVIHPNGKDCYASGIVDSRAEASLLPHSLYRKWIGVPLSKSNARLFSFNNTEIAGLKGQFRATIEYNGP</sequence>
<accession>A0A915HUI2</accession>